<evidence type="ECO:0000313" key="2">
    <source>
        <dbReference type="Ensembl" id="ENSNBRP00000018025.1"/>
    </source>
</evidence>
<dbReference type="PANTHER" id="PTHR46606">
    <property type="entry name" value="SHOOTIN-1"/>
    <property type="match status" value="1"/>
</dbReference>
<dbReference type="GO" id="GO:0005737">
    <property type="term" value="C:cytoplasm"/>
    <property type="evidence" value="ECO:0007669"/>
    <property type="project" value="TreeGrafter"/>
</dbReference>
<dbReference type="InterPro" id="IPR024849">
    <property type="entry name" value="Shootin-1"/>
</dbReference>
<dbReference type="GeneTree" id="ENSGT00940000177647"/>
<dbReference type="GO" id="GO:0048812">
    <property type="term" value="P:neuron projection morphogenesis"/>
    <property type="evidence" value="ECO:0007669"/>
    <property type="project" value="TreeGrafter"/>
</dbReference>
<protein>
    <submittedName>
        <fullName evidence="2">Uncharacterized protein</fullName>
    </submittedName>
</protein>
<evidence type="ECO:0000256" key="1">
    <source>
        <dbReference type="SAM" id="MobiDB-lite"/>
    </source>
</evidence>
<sequence length="88" mass="9584">IAIMRKSSKGSKASVKAEQPPAAAEGVDDVKVKAVNEMMERIKHGVVLRPVKSQDTKVRRSSKQQESAMEELKGILVKRAYVGFTAAC</sequence>
<dbReference type="GO" id="GO:2001224">
    <property type="term" value="P:positive regulation of neuron migration"/>
    <property type="evidence" value="ECO:0007669"/>
    <property type="project" value="TreeGrafter"/>
</dbReference>
<keyword evidence="3" id="KW-1185">Reference proteome</keyword>
<evidence type="ECO:0000313" key="3">
    <source>
        <dbReference type="Proteomes" id="UP000261580"/>
    </source>
</evidence>
<reference evidence="2" key="2">
    <citation type="submission" date="2025-09" db="UniProtKB">
        <authorList>
            <consortium name="Ensembl"/>
        </authorList>
    </citation>
    <scope>IDENTIFICATION</scope>
</reference>
<dbReference type="Ensembl" id="ENSNBRT00000018515.1">
    <property type="protein sequence ID" value="ENSNBRP00000018025.1"/>
    <property type="gene ID" value="ENSNBRG00000013910.1"/>
</dbReference>
<feature type="region of interest" description="Disordered" evidence="1">
    <location>
        <begin position="1"/>
        <end position="26"/>
    </location>
</feature>
<dbReference type="Proteomes" id="UP000261580">
    <property type="component" value="Unassembled WGS sequence"/>
</dbReference>
<name>A0A3Q4H5Q3_NEOBR</name>
<dbReference type="AlphaFoldDB" id="A0A3Q4H5Q3"/>
<dbReference type="Bgee" id="ENSNBRG00000013910">
    <property type="expression patterns" value="Expressed in camera-type eye and 2 other cell types or tissues"/>
</dbReference>
<proteinExistence type="predicted"/>
<reference evidence="2" key="1">
    <citation type="submission" date="2025-08" db="UniProtKB">
        <authorList>
            <consortium name="Ensembl"/>
        </authorList>
    </citation>
    <scope>IDENTIFICATION</scope>
</reference>
<dbReference type="STRING" id="32507.ENSNBRP00000018025"/>
<dbReference type="PANTHER" id="PTHR46606:SF1">
    <property type="entry name" value="SHOOTIN-1"/>
    <property type="match status" value="1"/>
</dbReference>
<dbReference type="GO" id="GO:0044295">
    <property type="term" value="C:axonal growth cone"/>
    <property type="evidence" value="ECO:0007669"/>
    <property type="project" value="TreeGrafter"/>
</dbReference>
<organism evidence="2 3">
    <name type="scientific">Neolamprologus brichardi</name>
    <name type="common">Fairy cichlid</name>
    <name type="synonym">Lamprologus brichardi</name>
    <dbReference type="NCBI Taxonomy" id="32507"/>
    <lineage>
        <taxon>Eukaryota</taxon>
        <taxon>Metazoa</taxon>
        <taxon>Chordata</taxon>
        <taxon>Craniata</taxon>
        <taxon>Vertebrata</taxon>
        <taxon>Euteleostomi</taxon>
        <taxon>Actinopterygii</taxon>
        <taxon>Neopterygii</taxon>
        <taxon>Teleostei</taxon>
        <taxon>Neoteleostei</taxon>
        <taxon>Acanthomorphata</taxon>
        <taxon>Ovalentaria</taxon>
        <taxon>Cichlomorphae</taxon>
        <taxon>Cichliformes</taxon>
        <taxon>Cichlidae</taxon>
        <taxon>African cichlids</taxon>
        <taxon>Pseudocrenilabrinae</taxon>
        <taxon>Lamprologini</taxon>
        <taxon>Neolamprologus</taxon>
    </lineage>
</organism>
<dbReference type="GO" id="GO:0031252">
    <property type="term" value="C:cell leading edge"/>
    <property type="evidence" value="ECO:0007669"/>
    <property type="project" value="TreeGrafter"/>
</dbReference>
<accession>A0A3Q4H5Q3</accession>